<dbReference type="Proteomes" id="UP000594059">
    <property type="component" value="Chromosome"/>
</dbReference>
<evidence type="ECO:0000313" key="1">
    <source>
        <dbReference type="EMBL" id="QOW20496.1"/>
    </source>
</evidence>
<reference evidence="1 2" key="1">
    <citation type="submission" date="2020-10" db="EMBL/GenBank/DDBJ databases">
        <title>complete genome sequencing of Lysobacter sp. H21R20.</title>
        <authorList>
            <person name="Bae J.-W."/>
            <person name="Lee S.-Y."/>
        </authorList>
    </citation>
    <scope>NUCLEOTIDE SEQUENCE [LARGE SCALE GENOMIC DNA]</scope>
    <source>
        <strain evidence="1 2">H21R20</strain>
    </source>
</reference>
<dbReference type="KEGG" id="lcic:INQ41_05640"/>
<evidence type="ECO:0000313" key="2">
    <source>
        <dbReference type="Proteomes" id="UP000594059"/>
    </source>
</evidence>
<gene>
    <name evidence="1" type="ORF">INQ41_05640</name>
</gene>
<proteinExistence type="predicted"/>
<name>A0A7S6UHQ0_9GAMM</name>
<dbReference type="RefSeq" id="WP_193986935.1">
    <property type="nucleotide sequence ID" value="NZ_CP063656.1"/>
</dbReference>
<organism evidence="1 2">
    <name type="scientific">Novilysobacter ciconiae</name>
    <dbReference type="NCBI Taxonomy" id="2781022"/>
    <lineage>
        <taxon>Bacteria</taxon>
        <taxon>Pseudomonadati</taxon>
        <taxon>Pseudomonadota</taxon>
        <taxon>Gammaproteobacteria</taxon>
        <taxon>Lysobacterales</taxon>
        <taxon>Lysobacteraceae</taxon>
        <taxon>Novilysobacter</taxon>
    </lineage>
</organism>
<dbReference type="AlphaFoldDB" id="A0A7S6UHQ0"/>
<sequence>MVMGGSLPSLRYDARMASLVEQSVYSSGRICLKSLSTKPGADDDRVVLVSEGGADRVPVAADPIQAWIDLMEVVEMLRPRGGPRPPKPTCGRFLL</sequence>
<protein>
    <submittedName>
        <fullName evidence="1">Uncharacterized protein</fullName>
    </submittedName>
</protein>
<accession>A0A7S6UHQ0</accession>
<keyword evidence="2" id="KW-1185">Reference proteome</keyword>
<dbReference type="EMBL" id="CP063656">
    <property type="protein sequence ID" value="QOW20496.1"/>
    <property type="molecule type" value="Genomic_DNA"/>
</dbReference>